<reference evidence="3" key="1">
    <citation type="submission" date="2019-12" db="EMBL/GenBank/DDBJ databases">
        <authorList>
            <person name="Scholes J."/>
        </authorList>
    </citation>
    <scope>NUCLEOTIDE SEQUENCE</scope>
</reference>
<dbReference type="AlphaFoldDB" id="A0A9N7N134"/>
<dbReference type="GO" id="GO:0003677">
    <property type="term" value="F:DNA binding"/>
    <property type="evidence" value="ECO:0007669"/>
    <property type="project" value="InterPro"/>
</dbReference>
<dbReference type="InterPro" id="IPR025525">
    <property type="entry name" value="hAT-like_transposase_RNase-H"/>
</dbReference>
<gene>
    <name evidence="3" type="ORF">SHERM_17265</name>
</gene>
<dbReference type="SUPFAM" id="SSF53098">
    <property type="entry name" value="Ribonuclease H-like"/>
    <property type="match status" value="1"/>
</dbReference>
<dbReference type="PANTHER" id="PTHR23272:SF161">
    <property type="entry name" value="ZINC FINGER BED DOMAIN-CONTAINING PROTEIN RICESLEEPER 1-LIKE"/>
    <property type="match status" value="1"/>
</dbReference>
<dbReference type="InterPro" id="IPR012337">
    <property type="entry name" value="RNaseH-like_sf"/>
</dbReference>
<dbReference type="PANTHER" id="PTHR23272">
    <property type="entry name" value="BED FINGER-RELATED"/>
    <property type="match status" value="1"/>
</dbReference>
<proteinExistence type="predicted"/>
<protein>
    <recommendedName>
        <fullName evidence="2">hAT-like transposase RNase-H fold domain-containing protein</fullName>
    </recommendedName>
</protein>
<feature type="domain" description="hAT-like transposase RNase-H fold" evidence="2">
    <location>
        <begin position="105"/>
        <end position="182"/>
    </location>
</feature>
<accession>A0A9N7N134</accession>
<dbReference type="EMBL" id="CACSLK010016728">
    <property type="protein sequence ID" value="CAA0817883.1"/>
    <property type="molecule type" value="Genomic_DNA"/>
</dbReference>
<evidence type="ECO:0000313" key="4">
    <source>
        <dbReference type="Proteomes" id="UP001153555"/>
    </source>
</evidence>
<sequence>MLETAIELRQAFDRLAEEEDTKYRSYFDEDDEKNEEEGEDVLGIEFGNEPEPIGDQGQGTEIIRRKKDKGVRGKKVGPPTDDDWEKVFAFVKFLIVFFDVTLNVSASSKPTAHKAFHDIVSIKCEIEEIFDAPITNHSTDYEKTLFNILVQMRSKYNKYFDSLDDVNQLLLVALVLDPRFKMFH</sequence>
<dbReference type="OrthoDB" id="925240at2759"/>
<dbReference type="Pfam" id="PF14372">
    <property type="entry name" value="hAT-like_RNase-H"/>
    <property type="match status" value="1"/>
</dbReference>
<feature type="compositionally biased region" description="Acidic residues" evidence="1">
    <location>
        <begin position="28"/>
        <end position="42"/>
    </location>
</feature>
<evidence type="ECO:0000313" key="3">
    <source>
        <dbReference type="EMBL" id="CAA0817883.1"/>
    </source>
</evidence>
<evidence type="ECO:0000259" key="2">
    <source>
        <dbReference type="Pfam" id="PF14372"/>
    </source>
</evidence>
<organism evidence="3 4">
    <name type="scientific">Striga hermonthica</name>
    <name type="common">Purple witchweed</name>
    <name type="synonym">Buchnera hermonthica</name>
    <dbReference type="NCBI Taxonomy" id="68872"/>
    <lineage>
        <taxon>Eukaryota</taxon>
        <taxon>Viridiplantae</taxon>
        <taxon>Streptophyta</taxon>
        <taxon>Embryophyta</taxon>
        <taxon>Tracheophyta</taxon>
        <taxon>Spermatophyta</taxon>
        <taxon>Magnoliopsida</taxon>
        <taxon>eudicotyledons</taxon>
        <taxon>Gunneridae</taxon>
        <taxon>Pentapetalae</taxon>
        <taxon>asterids</taxon>
        <taxon>lamiids</taxon>
        <taxon>Lamiales</taxon>
        <taxon>Orobanchaceae</taxon>
        <taxon>Buchnereae</taxon>
        <taxon>Striga</taxon>
    </lineage>
</organism>
<comment type="caution">
    <text evidence="3">The sequence shown here is derived from an EMBL/GenBank/DDBJ whole genome shotgun (WGS) entry which is preliminary data.</text>
</comment>
<keyword evidence="4" id="KW-1185">Reference proteome</keyword>
<feature type="region of interest" description="Disordered" evidence="1">
    <location>
        <begin position="22"/>
        <end position="57"/>
    </location>
</feature>
<dbReference type="Proteomes" id="UP001153555">
    <property type="component" value="Unassembled WGS sequence"/>
</dbReference>
<name>A0A9N7N134_STRHE</name>
<evidence type="ECO:0000256" key="1">
    <source>
        <dbReference type="SAM" id="MobiDB-lite"/>
    </source>
</evidence>